<evidence type="ECO:0000313" key="1">
    <source>
        <dbReference type="EMBL" id="CAD6500734.1"/>
    </source>
</evidence>
<dbReference type="AlphaFoldDB" id="A0A9W4CY81"/>
<sequence length="323" mass="37636">MQCAIAFLLLAAEDPKNMDRLIVTQFGANKPSYGVYELQTSRNFPDPMLINQPDITWNPAMKNGTHIMSYCSISLQSHEIADKITSGLTNITPRAHFHWNKNTEAEMDCWKSLKFVDNPEEKIDENIMSKGIIAVDGVYRRYGPPKAEQPVVVNLDQPMKLRSLLLNGELIKGKKTVFGQEALAWYQGHLHLFKRNRERNAWLPVTTIGYEINNGWLIANFININFPQITNNWKNYYQKCAIYKDILRTLSRSEKRMRHHEHSYRRHMLHGNYPDSNYDNHYHDHKYLDQTARKYKYTIYAEFKKLIPVKLPTSPASGITMAM</sequence>
<dbReference type="EMBL" id="CAJHIT010000004">
    <property type="protein sequence ID" value="CAD6500734.1"/>
    <property type="molecule type" value="Genomic_DNA"/>
</dbReference>
<accession>A0A9W4CY81</accession>
<dbReference type="Proteomes" id="UP000683417">
    <property type="component" value="Unassembled WGS sequence"/>
</dbReference>
<gene>
    <name evidence="1" type="ORF">BGTH12_LOCUS2092</name>
</gene>
<organism evidence="1 2">
    <name type="scientific">Blumeria graminis f. sp. triticale</name>
    <dbReference type="NCBI Taxonomy" id="1689686"/>
    <lineage>
        <taxon>Eukaryota</taxon>
        <taxon>Fungi</taxon>
        <taxon>Dikarya</taxon>
        <taxon>Ascomycota</taxon>
        <taxon>Pezizomycotina</taxon>
        <taxon>Leotiomycetes</taxon>
        <taxon>Erysiphales</taxon>
        <taxon>Erysiphaceae</taxon>
        <taxon>Blumeria</taxon>
    </lineage>
</organism>
<evidence type="ECO:0000313" key="2">
    <source>
        <dbReference type="Proteomes" id="UP000683417"/>
    </source>
</evidence>
<protein>
    <submittedName>
        <fullName evidence="1">BgTH12-06441</fullName>
    </submittedName>
</protein>
<name>A0A9W4CY81_BLUGR</name>
<proteinExistence type="predicted"/>
<comment type="caution">
    <text evidence="1">The sequence shown here is derived from an EMBL/GenBank/DDBJ whole genome shotgun (WGS) entry which is preliminary data.</text>
</comment>
<reference evidence="1" key="1">
    <citation type="submission" date="2020-10" db="EMBL/GenBank/DDBJ databases">
        <authorList>
            <person name="Muller C M."/>
        </authorList>
    </citation>
    <scope>NUCLEOTIDE SEQUENCE</scope>
    <source>
        <strain evidence="1">THUN-12</strain>
    </source>
</reference>